<evidence type="ECO:0000313" key="4">
    <source>
        <dbReference type="Proteomes" id="UP000663829"/>
    </source>
</evidence>
<dbReference type="Proteomes" id="UP000663829">
    <property type="component" value="Unassembled WGS sequence"/>
</dbReference>
<evidence type="ECO:0000313" key="3">
    <source>
        <dbReference type="EMBL" id="CAF3871110.1"/>
    </source>
</evidence>
<dbReference type="Proteomes" id="UP000681722">
    <property type="component" value="Unassembled WGS sequence"/>
</dbReference>
<gene>
    <name evidence="2" type="ORF">GPM918_LOCUS19012</name>
    <name evidence="3" type="ORF">SRO942_LOCUS19010</name>
</gene>
<dbReference type="InterPro" id="IPR036734">
    <property type="entry name" value="Neur_chan_lig-bd_sf"/>
</dbReference>
<reference evidence="2" key="1">
    <citation type="submission" date="2021-02" db="EMBL/GenBank/DDBJ databases">
        <authorList>
            <person name="Nowell W R."/>
        </authorList>
    </citation>
    <scope>NUCLEOTIDE SEQUENCE</scope>
</reference>
<dbReference type="Gene3D" id="2.70.170.10">
    <property type="entry name" value="Neurotransmitter-gated ion-channel ligand-binding domain"/>
    <property type="match status" value="1"/>
</dbReference>
<dbReference type="SUPFAM" id="SSF63712">
    <property type="entry name" value="Nicotinic receptor ligand binding domain-like"/>
    <property type="match status" value="1"/>
</dbReference>
<dbReference type="EMBL" id="CAJOBC010005652">
    <property type="protein sequence ID" value="CAF3871110.1"/>
    <property type="molecule type" value="Genomic_DNA"/>
</dbReference>
<keyword evidence="4" id="KW-1185">Reference proteome</keyword>
<evidence type="ECO:0000313" key="2">
    <source>
        <dbReference type="EMBL" id="CAF1106427.1"/>
    </source>
</evidence>
<dbReference type="EMBL" id="CAJNOQ010005651">
    <property type="protein sequence ID" value="CAF1106427.1"/>
    <property type="molecule type" value="Genomic_DNA"/>
</dbReference>
<dbReference type="AlphaFoldDB" id="A0A814PHR2"/>
<keyword evidence="1" id="KW-0472">Membrane</keyword>
<protein>
    <submittedName>
        <fullName evidence="2">Uncharacterized protein</fullName>
    </submittedName>
</protein>
<proteinExistence type="predicted"/>
<keyword evidence="1" id="KW-0812">Transmembrane</keyword>
<keyword evidence="1" id="KW-1133">Transmembrane helix</keyword>
<sequence length="293" mass="34806">MFSRIGEIDTLNEKYQAQVYIEARWSSDIGKLTLTADQYRQLNEGNSVTVLKYGEANWTPELFVENAVGELKEVIRYTLKKNNNQRDYQNVEICERRDVKGTFWEKLELHHFPSDVQELTVSVASSYYDDKVLLQKDEHHLSCINREAFVDQQEWLLYEHVGAQTRFTVEYPFRDENDNKEEKRRSIFSATCHAGSLTFLNQHYTNVQPDDYYVLIDRYVLIGLFSIYVLLHIIMIIWLFIVPFKIHRQMKLEDVKYKKLLRAKFKAVVRTVEITNDFRNIIVDNPLVQKNYL</sequence>
<dbReference type="GO" id="GO:0016020">
    <property type="term" value="C:membrane"/>
    <property type="evidence" value="ECO:0007669"/>
    <property type="project" value="InterPro"/>
</dbReference>
<feature type="transmembrane region" description="Helical" evidence="1">
    <location>
        <begin position="219"/>
        <end position="241"/>
    </location>
</feature>
<accession>A0A814PHR2</accession>
<evidence type="ECO:0000256" key="1">
    <source>
        <dbReference type="SAM" id="Phobius"/>
    </source>
</evidence>
<organism evidence="2 4">
    <name type="scientific">Didymodactylos carnosus</name>
    <dbReference type="NCBI Taxonomy" id="1234261"/>
    <lineage>
        <taxon>Eukaryota</taxon>
        <taxon>Metazoa</taxon>
        <taxon>Spiralia</taxon>
        <taxon>Gnathifera</taxon>
        <taxon>Rotifera</taxon>
        <taxon>Eurotatoria</taxon>
        <taxon>Bdelloidea</taxon>
        <taxon>Philodinida</taxon>
        <taxon>Philodinidae</taxon>
        <taxon>Didymodactylos</taxon>
    </lineage>
</organism>
<name>A0A814PHR2_9BILA</name>
<comment type="caution">
    <text evidence="2">The sequence shown here is derived from an EMBL/GenBank/DDBJ whole genome shotgun (WGS) entry which is preliminary data.</text>
</comment>
<dbReference type="OrthoDB" id="189655at2759"/>
<dbReference type="GO" id="GO:0005230">
    <property type="term" value="F:extracellular ligand-gated monoatomic ion channel activity"/>
    <property type="evidence" value="ECO:0007669"/>
    <property type="project" value="InterPro"/>
</dbReference>